<protein>
    <submittedName>
        <fullName evidence="1">Uncharacterized protein</fullName>
    </submittedName>
</protein>
<dbReference type="Proteomes" id="UP001054945">
    <property type="component" value="Unassembled WGS sequence"/>
</dbReference>
<organism evidence="1 2">
    <name type="scientific">Caerostris extrusa</name>
    <name type="common">Bark spider</name>
    <name type="synonym">Caerostris bankana</name>
    <dbReference type="NCBI Taxonomy" id="172846"/>
    <lineage>
        <taxon>Eukaryota</taxon>
        <taxon>Metazoa</taxon>
        <taxon>Ecdysozoa</taxon>
        <taxon>Arthropoda</taxon>
        <taxon>Chelicerata</taxon>
        <taxon>Arachnida</taxon>
        <taxon>Araneae</taxon>
        <taxon>Araneomorphae</taxon>
        <taxon>Entelegynae</taxon>
        <taxon>Araneoidea</taxon>
        <taxon>Araneidae</taxon>
        <taxon>Caerostris</taxon>
    </lineage>
</organism>
<proteinExistence type="predicted"/>
<comment type="caution">
    <text evidence="1">The sequence shown here is derived from an EMBL/GenBank/DDBJ whole genome shotgun (WGS) entry which is preliminary data.</text>
</comment>
<dbReference type="AlphaFoldDB" id="A0AAV4MK56"/>
<accession>A0AAV4MK56</accession>
<sequence length="121" mass="13372">MCSNLEKRDQERSLMPLFQIQLEATPEAESICNLDSLLYTKIKLKNTIPQVPSASVIATSFSAILASIAGSQPDVLNVQVSISPVNVHIPPKWKIPVCANFKGPHPASYRGMPKVPQTYYY</sequence>
<reference evidence="1 2" key="1">
    <citation type="submission" date="2021-06" db="EMBL/GenBank/DDBJ databases">
        <title>Caerostris extrusa draft genome.</title>
        <authorList>
            <person name="Kono N."/>
            <person name="Arakawa K."/>
        </authorList>
    </citation>
    <scope>NUCLEOTIDE SEQUENCE [LARGE SCALE GENOMIC DNA]</scope>
</reference>
<name>A0AAV4MK56_CAEEX</name>
<evidence type="ECO:0000313" key="2">
    <source>
        <dbReference type="Proteomes" id="UP001054945"/>
    </source>
</evidence>
<evidence type="ECO:0000313" key="1">
    <source>
        <dbReference type="EMBL" id="GIX72892.1"/>
    </source>
</evidence>
<gene>
    <name evidence="1" type="ORF">CEXT_2211</name>
</gene>
<dbReference type="EMBL" id="BPLR01002356">
    <property type="protein sequence ID" value="GIX72892.1"/>
    <property type="molecule type" value="Genomic_DNA"/>
</dbReference>
<keyword evidence="2" id="KW-1185">Reference proteome</keyword>